<comment type="caution">
    <text evidence="1">The sequence shown here is derived from an EMBL/GenBank/DDBJ whole genome shotgun (WGS) entry which is preliminary data.</text>
</comment>
<protein>
    <submittedName>
        <fullName evidence="1">Uncharacterized protein</fullName>
    </submittedName>
</protein>
<gene>
    <name evidence="1" type="ORF">BV22DRAFT_1062124</name>
</gene>
<evidence type="ECO:0000313" key="2">
    <source>
        <dbReference type="Proteomes" id="UP000790709"/>
    </source>
</evidence>
<name>A0ACB8BPU3_9AGAM</name>
<dbReference type="Proteomes" id="UP000790709">
    <property type="component" value="Unassembled WGS sequence"/>
</dbReference>
<accession>A0ACB8BPU3</accession>
<reference evidence="1" key="1">
    <citation type="journal article" date="2021" name="New Phytol.">
        <title>Evolutionary innovations through gain and loss of genes in the ectomycorrhizal Boletales.</title>
        <authorList>
            <person name="Wu G."/>
            <person name="Miyauchi S."/>
            <person name="Morin E."/>
            <person name="Kuo A."/>
            <person name="Drula E."/>
            <person name="Varga T."/>
            <person name="Kohler A."/>
            <person name="Feng B."/>
            <person name="Cao Y."/>
            <person name="Lipzen A."/>
            <person name="Daum C."/>
            <person name="Hundley H."/>
            <person name="Pangilinan J."/>
            <person name="Johnson J."/>
            <person name="Barry K."/>
            <person name="LaButti K."/>
            <person name="Ng V."/>
            <person name="Ahrendt S."/>
            <person name="Min B."/>
            <person name="Choi I.G."/>
            <person name="Park H."/>
            <person name="Plett J.M."/>
            <person name="Magnuson J."/>
            <person name="Spatafora J.W."/>
            <person name="Nagy L.G."/>
            <person name="Henrissat B."/>
            <person name="Grigoriev I.V."/>
            <person name="Yang Z.L."/>
            <person name="Xu J."/>
            <person name="Martin F.M."/>
        </authorList>
    </citation>
    <scope>NUCLEOTIDE SEQUENCE</scope>
    <source>
        <strain evidence="1">KUC20120723A-06</strain>
    </source>
</reference>
<sequence>MTRTVENRSTDQQKERRKPGRVPTSCAECRRLKLRCDRKVPCETCVKRGCGAICPSGSLTAGKGNRLVLANTEELHNKIEVMSARIRELEDALAVVHAEVSDHPHPLLSPTIADLHHSKDSASPGTQGQASSSSLSLVTVDENVADSVLDAFGTLTIGSRGETLFMGGSARSEYLLQPPPKKVFSTQPLPRLSKQIMDAWMPESELVPVDTSLRKAVMALRPPLSEAIRLCEIYLEWGKALWNPLSRSELFDEVLASVYRADSYETMSSPHYLCLIFSVFALAALFDFDRPPYSVEAQEFHILSHVAIHFTSPCNETTVHTVHALLHIVQYLDLSDLQMSDSSRSYVFVGLAVKLAYRIGIHLHSARWKLSETATQQRSAVFYQLFLIDTWLSFYAGRPPTVSPDFIDCPYPDDEFAVVGDQGQKEISWHMWSWKYTRLLHHVITTAFGARAPTYSAILELDRQIRDFPVPPHLQPRCEEDVPRSSMPEHIQRHYLLTFKEVTLLNIHRSYFAQALQDSPHDLLKHKYGPSVMAAYRSAWRIIESHAHSVKLLPQVMERMCVFWSHALSAAIVMCMMVTRAPTSSMAMPSLHELDVIYRLFETSAPTSKPAAVLLETVTKVWRKGHEASGFSTSTNSEDLSPAELDRVGGGKTRLISKSSPSSGSTSSPPDTSSSSTPSNPSEGDGALHQLWDGLDPSNDIHPRIMQDMRVFDGFETPSLAAANNVEYIGQEPFFQAMSDVHFNAHNIFGSGNEIYYGHPSRTNNFQSGSHPGPPPYVQEAPAIDAPVLDAAWQSFVEQLGF</sequence>
<keyword evidence="2" id="KW-1185">Reference proteome</keyword>
<organism evidence="1 2">
    <name type="scientific">Leucogyrophana mollusca</name>
    <dbReference type="NCBI Taxonomy" id="85980"/>
    <lineage>
        <taxon>Eukaryota</taxon>
        <taxon>Fungi</taxon>
        <taxon>Dikarya</taxon>
        <taxon>Basidiomycota</taxon>
        <taxon>Agaricomycotina</taxon>
        <taxon>Agaricomycetes</taxon>
        <taxon>Agaricomycetidae</taxon>
        <taxon>Boletales</taxon>
        <taxon>Boletales incertae sedis</taxon>
        <taxon>Leucogyrophana</taxon>
    </lineage>
</organism>
<proteinExistence type="predicted"/>
<dbReference type="EMBL" id="MU266376">
    <property type="protein sequence ID" value="KAH7926867.1"/>
    <property type="molecule type" value="Genomic_DNA"/>
</dbReference>
<evidence type="ECO:0000313" key="1">
    <source>
        <dbReference type="EMBL" id="KAH7926867.1"/>
    </source>
</evidence>